<dbReference type="GeneID" id="63694391"/>
<organism evidence="2 3">
    <name type="scientific">Aspergillus ruber (strain CBS 135680)</name>
    <dbReference type="NCBI Taxonomy" id="1388766"/>
    <lineage>
        <taxon>Eukaryota</taxon>
        <taxon>Fungi</taxon>
        <taxon>Dikarya</taxon>
        <taxon>Ascomycota</taxon>
        <taxon>Pezizomycotina</taxon>
        <taxon>Eurotiomycetes</taxon>
        <taxon>Eurotiomycetidae</taxon>
        <taxon>Eurotiales</taxon>
        <taxon>Aspergillaceae</taxon>
        <taxon>Aspergillus</taxon>
        <taxon>Aspergillus subgen. Aspergillus</taxon>
    </lineage>
</organism>
<evidence type="ECO:0000256" key="1">
    <source>
        <dbReference type="SAM" id="MobiDB-lite"/>
    </source>
</evidence>
<feature type="region of interest" description="Disordered" evidence="1">
    <location>
        <begin position="44"/>
        <end position="77"/>
    </location>
</feature>
<dbReference type="HOGENOM" id="CLU_076945_0_0_1"/>
<dbReference type="Proteomes" id="UP000019804">
    <property type="component" value="Unassembled WGS sequence"/>
</dbReference>
<dbReference type="RefSeq" id="XP_040636121.1">
    <property type="nucleotide sequence ID" value="XM_040779267.1"/>
</dbReference>
<evidence type="ECO:0000313" key="2">
    <source>
        <dbReference type="EMBL" id="EYE92433.1"/>
    </source>
</evidence>
<feature type="compositionally biased region" description="Polar residues" evidence="1">
    <location>
        <begin position="199"/>
        <end position="212"/>
    </location>
</feature>
<sequence>MSPVAKGFIITVSALVAAGIAVYESPQFRQWVYHQRRKLAQTLHNLGDEVQPRESLSPLREEISMTEEPGQAAEERRRAIREELERRSALLMERSRRKSSGSPPSSFDAIVDQEGRLLGLEDDTELATGLLANSTAIDLGASQLVQRGKQGTAPDENKPLPDTPAPQSRSATPVQLTPTSEEPEPDFDLIRSRPESRRSSVGHTEGTSSTQYYAPLEQPPLNDTHQNLQSPFSEFSDFESVVQRHPERPSTPSTASDFSHVYEYAADESSDSTLSDLGQLRSGAVTPAGWSEIGSVISNDEANHNNVWHE</sequence>
<gene>
    <name evidence="2" type="ORF">EURHEDRAFT_380233</name>
</gene>
<keyword evidence="3" id="KW-1185">Reference proteome</keyword>
<reference evidence="3" key="1">
    <citation type="journal article" date="2014" name="Nat. Commun.">
        <title>Genomic adaptations of the halophilic Dead Sea filamentous fungus Eurotium rubrum.</title>
        <authorList>
            <person name="Kis-Papo T."/>
            <person name="Weig A.R."/>
            <person name="Riley R."/>
            <person name="Persoh D."/>
            <person name="Salamov A."/>
            <person name="Sun H."/>
            <person name="Lipzen A."/>
            <person name="Wasser S.P."/>
            <person name="Rambold G."/>
            <person name="Grigoriev I.V."/>
            <person name="Nevo E."/>
        </authorList>
    </citation>
    <scope>NUCLEOTIDE SEQUENCE [LARGE SCALE GENOMIC DNA]</scope>
    <source>
        <strain evidence="3">CBS 135680</strain>
    </source>
</reference>
<dbReference type="EMBL" id="KK088437">
    <property type="protein sequence ID" value="EYE92433.1"/>
    <property type="molecule type" value="Genomic_DNA"/>
</dbReference>
<feature type="compositionally biased region" description="Polar residues" evidence="1">
    <location>
        <begin position="221"/>
        <end position="233"/>
    </location>
</feature>
<evidence type="ECO:0000313" key="3">
    <source>
        <dbReference type="Proteomes" id="UP000019804"/>
    </source>
</evidence>
<dbReference type="AlphaFoldDB" id="A0A017S5X0"/>
<feature type="region of interest" description="Disordered" evidence="1">
    <location>
        <begin position="147"/>
        <end position="259"/>
    </location>
</feature>
<accession>A0A017S5X0</accession>
<name>A0A017S5X0_ASPRC</name>
<proteinExistence type="predicted"/>
<protein>
    <submittedName>
        <fullName evidence="2">Uncharacterized protein</fullName>
    </submittedName>
</protein>
<dbReference type="OrthoDB" id="3926760at2759"/>
<feature type="compositionally biased region" description="Basic and acidic residues" evidence="1">
    <location>
        <begin position="188"/>
        <end position="198"/>
    </location>
</feature>
<feature type="compositionally biased region" description="Polar residues" evidence="1">
    <location>
        <begin position="165"/>
        <end position="180"/>
    </location>
</feature>